<dbReference type="EMBL" id="CAUWAG010000003">
    <property type="protein sequence ID" value="CAJ2501403.1"/>
    <property type="molecule type" value="Genomic_DNA"/>
</dbReference>
<dbReference type="Proteomes" id="UP001295740">
    <property type="component" value="Unassembled WGS sequence"/>
</dbReference>
<evidence type="ECO:0000313" key="6">
    <source>
        <dbReference type="EMBL" id="CAJ2501403.1"/>
    </source>
</evidence>
<dbReference type="SMART" id="SM00248">
    <property type="entry name" value="ANK"/>
    <property type="match status" value="7"/>
</dbReference>
<evidence type="ECO:0000256" key="4">
    <source>
        <dbReference type="SAM" id="MobiDB-lite"/>
    </source>
</evidence>
<dbReference type="PROSITE" id="PS50297">
    <property type="entry name" value="ANK_REP_REGION"/>
    <property type="match status" value="1"/>
</dbReference>
<dbReference type="Gene3D" id="1.25.40.20">
    <property type="entry name" value="Ankyrin repeat-containing domain"/>
    <property type="match status" value="1"/>
</dbReference>
<dbReference type="AlphaFoldDB" id="A0AAI8VAQ4"/>
<evidence type="ECO:0000256" key="5">
    <source>
        <dbReference type="SAM" id="SignalP"/>
    </source>
</evidence>
<protein>
    <submittedName>
        <fullName evidence="6">Uu.00g042560.m01.CDS01</fullName>
    </submittedName>
</protein>
<feature type="region of interest" description="Disordered" evidence="4">
    <location>
        <begin position="414"/>
        <end position="438"/>
    </location>
</feature>
<dbReference type="InterPro" id="IPR036770">
    <property type="entry name" value="Ankyrin_rpt-contain_sf"/>
</dbReference>
<sequence length="458" mass="50101">MAALAILAKELLLTVAETTILEQHDLWALAVVSRRFHHVFDPLLYTLNKDDRRSDAVHWAAYRGRIDILEKAHSHGLDLGLSGVYSRMYWACRSGNTAIVQWLLDHGVPVDGPREKRRLENVADSMLSALCFALMGKHQATMILLISRGACLRVLTRVGVGMGRHFLHLAAKEGLDAVVEYRITTTGIPANLQCESTRGTPLHFAVMEEGTEKIIRTLLSLGADMVTSQELPLTVAIRYRRFENATTLLEAGSPVSPTSAQVHGLPPMNACARLGGHYSAGSEDWVGEKDKLLRKLIAVGADVEASYQGVTPLGEAVARGTASAVYELVRAGGASSVFDFEADLERLEKLLDDVLPDTQIDYVNLTRTCNRLLANIGVKIESRLKIKHSDTSCGKNGYLMRLAMVEVLLRENAQHASSKNQTKSTVSGKQDGPQLGPQMEVAAEVLERYLLSVKTASP</sequence>
<keyword evidence="1" id="KW-0677">Repeat</keyword>
<dbReference type="Pfam" id="PF12796">
    <property type="entry name" value="Ank_2"/>
    <property type="match status" value="1"/>
</dbReference>
<organism evidence="6 7">
    <name type="scientific">Anthostomella pinea</name>
    <dbReference type="NCBI Taxonomy" id="933095"/>
    <lineage>
        <taxon>Eukaryota</taxon>
        <taxon>Fungi</taxon>
        <taxon>Dikarya</taxon>
        <taxon>Ascomycota</taxon>
        <taxon>Pezizomycotina</taxon>
        <taxon>Sordariomycetes</taxon>
        <taxon>Xylariomycetidae</taxon>
        <taxon>Xylariales</taxon>
        <taxon>Xylariaceae</taxon>
        <taxon>Anthostomella</taxon>
    </lineage>
</organism>
<keyword evidence="5" id="KW-0732">Signal</keyword>
<feature type="signal peptide" evidence="5">
    <location>
        <begin position="1"/>
        <end position="16"/>
    </location>
</feature>
<dbReference type="PANTHER" id="PTHR24171">
    <property type="entry name" value="ANKYRIN REPEAT DOMAIN-CONTAINING PROTEIN 39-RELATED"/>
    <property type="match status" value="1"/>
</dbReference>
<feature type="repeat" description="ANK" evidence="3">
    <location>
        <begin position="197"/>
        <end position="230"/>
    </location>
</feature>
<evidence type="ECO:0000256" key="1">
    <source>
        <dbReference type="ARBA" id="ARBA00022737"/>
    </source>
</evidence>
<dbReference type="GO" id="GO:0085020">
    <property type="term" value="P:protein K6-linked ubiquitination"/>
    <property type="evidence" value="ECO:0007669"/>
    <property type="project" value="TreeGrafter"/>
</dbReference>
<keyword evidence="7" id="KW-1185">Reference proteome</keyword>
<dbReference type="PANTHER" id="PTHR24171:SF8">
    <property type="entry name" value="BRCA1-ASSOCIATED RING DOMAIN PROTEIN 1"/>
    <property type="match status" value="1"/>
</dbReference>
<feature type="compositionally biased region" description="Polar residues" evidence="4">
    <location>
        <begin position="414"/>
        <end position="428"/>
    </location>
</feature>
<reference evidence="6" key="1">
    <citation type="submission" date="2023-10" db="EMBL/GenBank/DDBJ databases">
        <authorList>
            <person name="Hackl T."/>
        </authorList>
    </citation>
    <scope>NUCLEOTIDE SEQUENCE</scope>
</reference>
<dbReference type="GO" id="GO:0004842">
    <property type="term" value="F:ubiquitin-protein transferase activity"/>
    <property type="evidence" value="ECO:0007669"/>
    <property type="project" value="TreeGrafter"/>
</dbReference>
<evidence type="ECO:0000313" key="7">
    <source>
        <dbReference type="Proteomes" id="UP001295740"/>
    </source>
</evidence>
<evidence type="ECO:0000256" key="3">
    <source>
        <dbReference type="PROSITE-ProRule" id="PRU00023"/>
    </source>
</evidence>
<comment type="caution">
    <text evidence="6">The sequence shown here is derived from an EMBL/GenBank/DDBJ whole genome shotgun (WGS) entry which is preliminary data.</text>
</comment>
<dbReference type="InterPro" id="IPR002110">
    <property type="entry name" value="Ankyrin_rpt"/>
</dbReference>
<dbReference type="PROSITE" id="PS50088">
    <property type="entry name" value="ANK_REPEAT"/>
    <property type="match status" value="1"/>
</dbReference>
<feature type="chain" id="PRO_5042551210" evidence="5">
    <location>
        <begin position="17"/>
        <end position="458"/>
    </location>
</feature>
<dbReference type="Pfam" id="PF13637">
    <property type="entry name" value="Ank_4"/>
    <property type="match status" value="1"/>
</dbReference>
<gene>
    <name evidence="6" type="ORF">KHLLAP_LOCUS1871</name>
</gene>
<dbReference type="SUPFAM" id="SSF48403">
    <property type="entry name" value="Ankyrin repeat"/>
    <property type="match status" value="1"/>
</dbReference>
<proteinExistence type="predicted"/>
<name>A0AAI8VAQ4_9PEZI</name>
<keyword evidence="2 3" id="KW-0040">ANK repeat</keyword>
<accession>A0AAI8VAQ4</accession>
<evidence type="ECO:0000256" key="2">
    <source>
        <dbReference type="ARBA" id="ARBA00023043"/>
    </source>
</evidence>